<gene>
    <name evidence="4" type="primary">LOC115884845</name>
</gene>
<proteinExistence type="predicted"/>
<dbReference type="InParanoid" id="A0A6J2Y8Z2"/>
<reference evidence="4" key="1">
    <citation type="submission" date="2025-08" db="UniProtKB">
        <authorList>
            <consortium name="RefSeq"/>
        </authorList>
    </citation>
    <scope>IDENTIFICATION</scope>
    <source>
        <tissue evidence="4">Gonads</tissue>
    </source>
</reference>
<dbReference type="AlphaFoldDB" id="A0A6J2Y8Z2"/>
<keyword evidence="3" id="KW-1185">Reference proteome</keyword>
<evidence type="ECO:0000313" key="3">
    <source>
        <dbReference type="Proteomes" id="UP000504635"/>
    </source>
</evidence>
<dbReference type="OrthoDB" id="8184505at2759"/>
<sequence>MFTGSREGILALELERNIRSIAGKVQTSNPSANKSTPLQNPNQGIATLIVMIAVLTIIILFCCFSAPGIRSLCKRYIFRSCPYDDPSSDNASTSARDTSTPTVILLPHGRMLVVDRNVFNHLQVDHSGLDLLELSANIIRHHQQVTGSTPSILGSDTTSKGLSPTSLDHGPPLYEDIFGDLPPSYSEVSLAMKNQKNEGCVVVEMGVISEQGGGDRGREGDMDGEEGENRV</sequence>
<keyword evidence="2" id="KW-0812">Transmembrane</keyword>
<evidence type="ECO:0000256" key="2">
    <source>
        <dbReference type="SAM" id="Phobius"/>
    </source>
</evidence>
<feature type="region of interest" description="Disordered" evidence="1">
    <location>
        <begin position="147"/>
        <end position="167"/>
    </location>
</feature>
<dbReference type="KEGG" id="soy:115884845"/>
<dbReference type="RefSeq" id="XP_030759410.1">
    <property type="nucleotide sequence ID" value="XM_030903550.1"/>
</dbReference>
<dbReference type="Proteomes" id="UP000504635">
    <property type="component" value="Unplaced"/>
</dbReference>
<accession>A0A6J2Y8Z2</accession>
<dbReference type="GeneID" id="115884845"/>
<keyword evidence="2" id="KW-1133">Transmembrane helix</keyword>
<keyword evidence="2" id="KW-0472">Membrane</keyword>
<name>A0A6J2Y8Z2_SITOR</name>
<feature type="compositionally biased region" description="Polar residues" evidence="1">
    <location>
        <begin position="147"/>
        <end position="166"/>
    </location>
</feature>
<feature type="compositionally biased region" description="Basic and acidic residues" evidence="1">
    <location>
        <begin position="213"/>
        <end position="231"/>
    </location>
</feature>
<protein>
    <submittedName>
        <fullName evidence="4">Uncharacterized protein LOC115884845</fullName>
    </submittedName>
</protein>
<evidence type="ECO:0000256" key="1">
    <source>
        <dbReference type="SAM" id="MobiDB-lite"/>
    </source>
</evidence>
<feature type="region of interest" description="Disordered" evidence="1">
    <location>
        <begin position="208"/>
        <end position="231"/>
    </location>
</feature>
<evidence type="ECO:0000313" key="4">
    <source>
        <dbReference type="RefSeq" id="XP_030759410.1"/>
    </source>
</evidence>
<feature type="transmembrane region" description="Helical" evidence="2">
    <location>
        <begin position="45"/>
        <end position="69"/>
    </location>
</feature>
<organism evidence="3 4">
    <name type="scientific">Sitophilus oryzae</name>
    <name type="common">Rice weevil</name>
    <name type="synonym">Curculio oryzae</name>
    <dbReference type="NCBI Taxonomy" id="7048"/>
    <lineage>
        <taxon>Eukaryota</taxon>
        <taxon>Metazoa</taxon>
        <taxon>Ecdysozoa</taxon>
        <taxon>Arthropoda</taxon>
        <taxon>Hexapoda</taxon>
        <taxon>Insecta</taxon>
        <taxon>Pterygota</taxon>
        <taxon>Neoptera</taxon>
        <taxon>Endopterygota</taxon>
        <taxon>Coleoptera</taxon>
        <taxon>Polyphaga</taxon>
        <taxon>Cucujiformia</taxon>
        <taxon>Curculionidae</taxon>
        <taxon>Dryophthorinae</taxon>
        <taxon>Sitophilus</taxon>
    </lineage>
</organism>